<evidence type="ECO:0000256" key="4">
    <source>
        <dbReference type="PROSITE-ProRule" id="PRU00510"/>
    </source>
</evidence>
<dbReference type="PANTHER" id="PTHR33823:SF4">
    <property type="entry name" value="GENERAL STRESS PROTEIN 16O"/>
    <property type="match status" value="1"/>
</dbReference>
<feature type="zinc finger region" description="dksA C4-type" evidence="4">
    <location>
        <begin position="93"/>
        <end position="117"/>
    </location>
</feature>
<organism evidence="7 8">
    <name type="scientific">Alkalihalophilus pseudofirmus</name>
    <name type="common">Bacillus pseudofirmus</name>
    <dbReference type="NCBI Taxonomy" id="79885"/>
    <lineage>
        <taxon>Bacteria</taxon>
        <taxon>Bacillati</taxon>
        <taxon>Bacillota</taxon>
        <taxon>Bacilli</taxon>
        <taxon>Bacillales</taxon>
        <taxon>Bacillaceae</taxon>
        <taxon>Alkalihalophilus</taxon>
    </lineage>
</organism>
<comment type="caution">
    <text evidence="7">The sequence shown here is derived from an EMBL/GenBank/DDBJ whole genome shotgun (WGS) entry which is preliminary data.</text>
</comment>
<keyword evidence="2" id="KW-0863">Zinc-finger</keyword>
<feature type="region of interest" description="Disordered" evidence="5">
    <location>
        <begin position="123"/>
        <end position="215"/>
    </location>
</feature>
<keyword evidence="3" id="KW-0862">Zinc</keyword>
<proteinExistence type="predicted"/>
<evidence type="ECO:0000256" key="1">
    <source>
        <dbReference type="ARBA" id="ARBA00022723"/>
    </source>
</evidence>
<dbReference type="Gene3D" id="1.20.120.910">
    <property type="entry name" value="DksA, coiled-coil domain"/>
    <property type="match status" value="1"/>
</dbReference>
<dbReference type="Proteomes" id="UP001285636">
    <property type="component" value="Unassembled WGS sequence"/>
</dbReference>
<evidence type="ECO:0000259" key="6">
    <source>
        <dbReference type="Pfam" id="PF01258"/>
    </source>
</evidence>
<gene>
    <name evidence="7" type="ORF">RYX45_16330</name>
</gene>
<feature type="compositionally biased region" description="Basic and acidic residues" evidence="5">
    <location>
        <begin position="150"/>
        <end position="165"/>
    </location>
</feature>
<sequence>MLTNEQLQTLENKLLQMKKEIEDRVSDDASEADLENQGEDTGELSNYDNHPGDLATELHDRELEAALDQHSKDELEEINQALAAIEDGTYGICEVCGEPIPFERLEALPTARRRIEHADVNIEDEPRRPVEEEVMNPTIAAREEEENEMIYDREDTWRDISEHGTSESPSDLTNPEEGYNPEPAEEEPMTELDQQKVADIKGNDSGRTSDRKEHR</sequence>
<dbReference type="InterPro" id="IPR014240">
    <property type="entry name" value="YteA"/>
</dbReference>
<feature type="domain" description="Zinc finger DksA/TraR C4-type" evidence="6">
    <location>
        <begin position="88"/>
        <end position="113"/>
    </location>
</feature>
<dbReference type="InterPro" id="IPR037187">
    <property type="entry name" value="DnaK_N"/>
</dbReference>
<evidence type="ECO:0000256" key="3">
    <source>
        <dbReference type="ARBA" id="ARBA00022833"/>
    </source>
</evidence>
<dbReference type="InterPro" id="IPR000962">
    <property type="entry name" value="Znf_DskA_TraR"/>
</dbReference>
<dbReference type="PANTHER" id="PTHR33823">
    <property type="entry name" value="RNA POLYMERASE-BINDING TRANSCRIPTION FACTOR DKSA-RELATED"/>
    <property type="match status" value="1"/>
</dbReference>
<evidence type="ECO:0000313" key="7">
    <source>
        <dbReference type="EMBL" id="MDV2886761.1"/>
    </source>
</evidence>
<dbReference type="EMBL" id="JAWJAY010000004">
    <property type="protein sequence ID" value="MDV2886761.1"/>
    <property type="molecule type" value="Genomic_DNA"/>
</dbReference>
<dbReference type="SUPFAM" id="SSF109635">
    <property type="entry name" value="DnaK suppressor protein DksA, alpha-hairpin domain"/>
    <property type="match status" value="1"/>
</dbReference>
<evidence type="ECO:0000313" key="8">
    <source>
        <dbReference type="Proteomes" id="UP001285636"/>
    </source>
</evidence>
<dbReference type="RefSeq" id="WP_289235657.1">
    <property type="nucleotide sequence ID" value="NZ_CP117835.1"/>
</dbReference>
<name>A0AAJ2NQK3_ALKPS</name>
<feature type="region of interest" description="Disordered" evidence="5">
    <location>
        <begin position="23"/>
        <end position="58"/>
    </location>
</feature>
<feature type="compositionally biased region" description="Acidic residues" evidence="5">
    <location>
        <begin position="28"/>
        <end position="42"/>
    </location>
</feature>
<dbReference type="SUPFAM" id="SSF57716">
    <property type="entry name" value="Glucocorticoid receptor-like (DNA-binding domain)"/>
    <property type="match status" value="1"/>
</dbReference>
<dbReference type="GO" id="GO:0008270">
    <property type="term" value="F:zinc ion binding"/>
    <property type="evidence" value="ECO:0007669"/>
    <property type="project" value="UniProtKB-KW"/>
</dbReference>
<accession>A0AAJ2NQK3</accession>
<dbReference type="AlphaFoldDB" id="A0AAJ2NQK3"/>
<reference evidence="7" key="1">
    <citation type="submission" date="2023-10" db="EMBL/GenBank/DDBJ databases">
        <title>Screening of Alkalihalophilus pseudofirmusBZ-TG-HK211 and Its Alleviation of Salt Stress on Rapeseed Growth.</title>
        <authorList>
            <person name="Zhao B."/>
            <person name="Guo T."/>
        </authorList>
    </citation>
    <scope>NUCLEOTIDE SEQUENCE</scope>
    <source>
        <strain evidence="7">BZ-TG-HK211</strain>
    </source>
</reference>
<evidence type="ECO:0000256" key="5">
    <source>
        <dbReference type="SAM" id="MobiDB-lite"/>
    </source>
</evidence>
<dbReference type="NCBIfam" id="TIGR02890">
    <property type="entry name" value="bacill_yteA"/>
    <property type="match status" value="1"/>
</dbReference>
<evidence type="ECO:0000256" key="2">
    <source>
        <dbReference type="ARBA" id="ARBA00022771"/>
    </source>
</evidence>
<dbReference type="PROSITE" id="PS51128">
    <property type="entry name" value="ZF_DKSA_2"/>
    <property type="match status" value="1"/>
</dbReference>
<protein>
    <submittedName>
        <fullName evidence="7">TraR/DksA C4-type zinc finger protein</fullName>
    </submittedName>
</protein>
<keyword evidence="1" id="KW-0479">Metal-binding</keyword>
<feature type="compositionally biased region" description="Basic and acidic residues" evidence="5">
    <location>
        <begin position="193"/>
        <end position="215"/>
    </location>
</feature>
<dbReference type="Pfam" id="PF01258">
    <property type="entry name" value="zf-dskA_traR"/>
    <property type="match status" value="1"/>
</dbReference>